<dbReference type="PANTHER" id="PTHR43434:SF1">
    <property type="entry name" value="PHOSPHOGLYCOLATE PHOSPHATASE"/>
    <property type="match status" value="1"/>
</dbReference>
<dbReference type="NCBIfam" id="TIGR01509">
    <property type="entry name" value="HAD-SF-IA-v3"/>
    <property type="match status" value="1"/>
</dbReference>
<dbReference type="GO" id="GO:0005829">
    <property type="term" value="C:cytosol"/>
    <property type="evidence" value="ECO:0007669"/>
    <property type="project" value="TreeGrafter"/>
</dbReference>
<reference evidence="1" key="1">
    <citation type="journal article" date="2021" name="PeerJ">
        <title>Extensive microbial diversity within the chicken gut microbiome revealed by metagenomics and culture.</title>
        <authorList>
            <person name="Gilroy R."/>
            <person name="Ravi A."/>
            <person name="Getino M."/>
            <person name="Pursley I."/>
            <person name="Horton D.L."/>
            <person name="Alikhan N.F."/>
            <person name="Baker D."/>
            <person name="Gharbi K."/>
            <person name="Hall N."/>
            <person name="Watson M."/>
            <person name="Adriaenssens E.M."/>
            <person name="Foster-Nyarko E."/>
            <person name="Jarju S."/>
            <person name="Secka A."/>
            <person name="Antonio M."/>
            <person name="Oren A."/>
            <person name="Chaudhuri R.R."/>
            <person name="La Ragione R."/>
            <person name="Hildebrand F."/>
            <person name="Pallen M.J."/>
        </authorList>
    </citation>
    <scope>NUCLEOTIDE SEQUENCE</scope>
    <source>
        <strain evidence="1">ChiBcec18-1249</strain>
    </source>
</reference>
<dbReference type="AlphaFoldDB" id="A0A9D2LH06"/>
<dbReference type="Pfam" id="PF13419">
    <property type="entry name" value="HAD_2"/>
    <property type="match status" value="1"/>
</dbReference>
<protein>
    <submittedName>
        <fullName evidence="1">HAD family hydrolase</fullName>
    </submittedName>
</protein>
<dbReference type="Gene3D" id="1.10.150.240">
    <property type="entry name" value="Putative phosphatase, domain 2"/>
    <property type="match status" value="1"/>
</dbReference>
<dbReference type="InterPro" id="IPR023214">
    <property type="entry name" value="HAD_sf"/>
</dbReference>
<dbReference type="PANTHER" id="PTHR43434">
    <property type="entry name" value="PHOSPHOGLYCOLATE PHOSPHATASE"/>
    <property type="match status" value="1"/>
</dbReference>
<dbReference type="InterPro" id="IPR023198">
    <property type="entry name" value="PGP-like_dom2"/>
</dbReference>
<comment type="caution">
    <text evidence="1">The sequence shown here is derived from an EMBL/GenBank/DDBJ whole genome shotgun (WGS) entry which is preliminary data.</text>
</comment>
<name>A0A9D2LH06_9FIRM</name>
<dbReference type="InterPro" id="IPR050155">
    <property type="entry name" value="HAD-like_hydrolase_sf"/>
</dbReference>
<accession>A0A9D2LH06</accession>
<evidence type="ECO:0000313" key="1">
    <source>
        <dbReference type="EMBL" id="HJB12493.1"/>
    </source>
</evidence>
<evidence type="ECO:0000313" key="2">
    <source>
        <dbReference type="Proteomes" id="UP000823824"/>
    </source>
</evidence>
<dbReference type="PRINTS" id="PR00413">
    <property type="entry name" value="HADHALOGNASE"/>
</dbReference>
<dbReference type="EMBL" id="DWZJ01000013">
    <property type="protein sequence ID" value="HJB12493.1"/>
    <property type="molecule type" value="Genomic_DNA"/>
</dbReference>
<dbReference type="InterPro" id="IPR041492">
    <property type="entry name" value="HAD_2"/>
</dbReference>
<dbReference type="Gene3D" id="3.40.50.1000">
    <property type="entry name" value="HAD superfamily/HAD-like"/>
    <property type="match status" value="1"/>
</dbReference>
<dbReference type="GO" id="GO:0006281">
    <property type="term" value="P:DNA repair"/>
    <property type="evidence" value="ECO:0007669"/>
    <property type="project" value="TreeGrafter"/>
</dbReference>
<dbReference type="GO" id="GO:0008967">
    <property type="term" value="F:phosphoglycolate phosphatase activity"/>
    <property type="evidence" value="ECO:0007669"/>
    <property type="project" value="TreeGrafter"/>
</dbReference>
<keyword evidence="1" id="KW-0378">Hydrolase</keyword>
<dbReference type="InterPro" id="IPR036412">
    <property type="entry name" value="HAD-like_sf"/>
</dbReference>
<dbReference type="SUPFAM" id="SSF56784">
    <property type="entry name" value="HAD-like"/>
    <property type="match status" value="1"/>
</dbReference>
<dbReference type="SFLD" id="SFLDS00003">
    <property type="entry name" value="Haloacid_Dehalogenase"/>
    <property type="match status" value="1"/>
</dbReference>
<dbReference type="SFLD" id="SFLDG01129">
    <property type="entry name" value="C1.5:_HAD__Beta-PGM__Phosphata"/>
    <property type="match status" value="1"/>
</dbReference>
<dbReference type="InterPro" id="IPR006439">
    <property type="entry name" value="HAD-SF_hydro_IA"/>
</dbReference>
<reference evidence="1" key="2">
    <citation type="submission" date="2021-04" db="EMBL/GenBank/DDBJ databases">
        <authorList>
            <person name="Gilroy R."/>
        </authorList>
    </citation>
    <scope>NUCLEOTIDE SEQUENCE</scope>
    <source>
        <strain evidence="1">ChiBcec18-1249</strain>
    </source>
</reference>
<proteinExistence type="predicted"/>
<sequence>MYQTVIFDLDGTLLDTIQDLADAGNWVCRRNGWPEHSVEEFKQMVGGGIPNLVKRFSPEGSRSSLLLACTIAKFSEYYGAHNMDKTRPYDGIPELLARLGERGVTMAVYSNKADGFSREIVEHYFPGVFQLVRGHIKGTPVKPDPAGIHAVLRELAADPARTLFVGDSNVDVYTGHNGGLTVCGVTWGFRGRQELESAGADRLADTPAELGDYILA</sequence>
<gene>
    <name evidence="1" type="ORF">H9787_02125</name>
</gene>
<dbReference type="Proteomes" id="UP000823824">
    <property type="component" value="Unassembled WGS sequence"/>
</dbReference>
<organism evidence="1 2">
    <name type="scientific">Candidatus Oscillibacter excrementigallinarum</name>
    <dbReference type="NCBI Taxonomy" id="2838716"/>
    <lineage>
        <taxon>Bacteria</taxon>
        <taxon>Bacillati</taxon>
        <taxon>Bacillota</taxon>
        <taxon>Clostridia</taxon>
        <taxon>Eubacteriales</taxon>
        <taxon>Oscillospiraceae</taxon>
        <taxon>Oscillibacter</taxon>
    </lineage>
</organism>